<name>A0A172T889_9DEIO</name>
<feature type="domain" description="Anti-sigma K factor RskA C-terminal" evidence="9">
    <location>
        <begin position="118"/>
        <end position="233"/>
    </location>
</feature>
<dbReference type="Gene3D" id="1.10.10.1320">
    <property type="entry name" value="Anti-sigma factor, zinc-finger domain"/>
    <property type="match status" value="1"/>
</dbReference>
<accession>A0A172T889</accession>
<dbReference type="OrthoDB" id="153510at2"/>
<evidence type="ECO:0000256" key="7">
    <source>
        <dbReference type="ARBA" id="ARBA00029829"/>
    </source>
</evidence>
<dbReference type="GO" id="GO:0016989">
    <property type="term" value="F:sigma factor antagonist activity"/>
    <property type="evidence" value="ECO:0007669"/>
    <property type="project" value="TreeGrafter"/>
</dbReference>
<dbReference type="PANTHER" id="PTHR37461:SF1">
    <property type="entry name" value="ANTI-SIGMA-K FACTOR RSKA"/>
    <property type="match status" value="1"/>
</dbReference>
<dbReference type="AlphaFoldDB" id="A0A172T889"/>
<reference evidence="10 11" key="1">
    <citation type="submission" date="2015-01" db="EMBL/GenBank/DDBJ databases">
        <title>Deinococcus puniceus/DY1/ whole genome sequencing.</title>
        <authorList>
            <person name="Kim M.K."/>
            <person name="Srinivasan S."/>
            <person name="Lee J.-J."/>
        </authorList>
    </citation>
    <scope>NUCLEOTIDE SEQUENCE [LARGE SCALE GENOMIC DNA]</scope>
    <source>
        <strain evidence="10 11">DY1</strain>
    </source>
</reference>
<protein>
    <recommendedName>
        <fullName evidence="8">Regulator of SigK</fullName>
    </recommendedName>
    <alternativeName>
        <fullName evidence="7">Sigma-K anti-sigma factor RskA</fullName>
    </alternativeName>
</protein>
<keyword evidence="3" id="KW-1003">Cell membrane</keyword>
<evidence type="ECO:0000256" key="5">
    <source>
        <dbReference type="ARBA" id="ARBA00022989"/>
    </source>
</evidence>
<keyword evidence="5" id="KW-1133">Transmembrane helix</keyword>
<comment type="subcellular location">
    <subcellularLocation>
        <location evidence="2">Cell membrane</location>
    </subcellularLocation>
    <subcellularLocation>
        <location evidence="1">Membrane</location>
        <topology evidence="1">Single-pass membrane protein</topology>
    </subcellularLocation>
</comment>
<evidence type="ECO:0000256" key="1">
    <source>
        <dbReference type="ARBA" id="ARBA00004167"/>
    </source>
</evidence>
<organism evidence="10 11">
    <name type="scientific">Deinococcus puniceus</name>
    <dbReference type="NCBI Taxonomy" id="1182568"/>
    <lineage>
        <taxon>Bacteria</taxon>
        <taxon>Thermotogati</taxon>
        <taxon>Deinococcota</taxon>
        <taxon>Deinococci</taxon>
        <taxon>Deinococcales</taxon>
        <taxon>Deinococcaceae</taxon>
        <taxon>Deinococcus</taxon>
    </lineage>
</organism>
<dbReference type="GO" id="GO:0005886">
    <property type="term" value="C:plasma membrane"/>
    <property type="evidence" value="ECO:0007669"/>
    <property type="project" value="UniProtKB-SubCell"/>
</dbReference>
<keyword evidence="4" id="KW-0812">Transmembrane</keyword>
<dbReference type="RefSeq" id="WP_064014265.1">
    <property type="nucleotide sequence ID" value="NZ_CP011387.1"/>
</dbReference>
<dbReference type="EMBL" id="CP011387">
    <property type="protein sequence ID" value="ANE43201.1"/>
    <property type="molecule type" value="Genomic_DNA"/>
</dbReference>
<evidence type="ECO:0000256" key="4">
    <source>
        <dbReference type="ARBA" id="ARBA00022692"/>
    </source>
</evidence>
<dbReference type="Proteomes" id="UP000077363">
    <property type="component" value="Chromosome"/>
</dbReference>
<dbReference type="STRING" id="1182568.SU48_04845"/>
<dbReference type="PANTHER" id="PTHR37461">
    <property type="entry name" value="ANTI-SIGMA-K FACTOR RSKA"/>
    <property type="match status" value="1"/>
</dbReference>
<evidence type="ECO:0000256" key="2">
    <source>
        <dbReference type="ARBA" id="ARBA00004236"/>
    </source>
</evidence>
<evidence type="ECO:0000256" key="8">
    <source>
        <dbReference type="ARBA" id="ARBA00030803"/>
    </source>
</evidence>
<keyword evidence="11" id="KW-1185">Reference proteome</keyword>
<evidence type="ECO:0000313" key="11">
    <source>
        <dbReference type="Proteomes" id="UP000077363"/>
    </source>
</evidence>
<proteinExistence type="predicted"/>
<evidence type="ECO:0000256" key="6">
    <source>
        <dbReference type="ARBA" id="ARBA00023136"/>
    </source>
</evidence>
<dbReference type="InterPro" id="IPR051474">
    <property type="entry name" value="Anti-sigma-K/W_factor"/>
</dbReference>
<sequence length="238" mass="24639">MTIDQDQLTAYALGILPPEEEGRVRAAIEADPALRAQLDADLAALVALSESLPDSPVPAGAEDRLMARLHAERSAAGPAAPLVTPLPALSEAAQTVSAPAAPLSRPARRPLWPLLGTLGLAAAVTAVLLLRPAPDPVRQYANTPGAVTETLPYEGRDLGQLVRLPDGRAYLHLTNAADAGRVYQLWQIVGGKPASLGVFDGQGILITGLEAGATIAVSVEPTGGSEQPTTTPILVREL</sequence>
<dbReference type="PATRIC" id="fig|1182568.3.peg.1007"/>
<dbReference type="KEGG" id="dpu:SU48_04845"/>
<gene>
    <name evidence="10" type="ORF">SU48_04845</name>
</gene>
<dbReference type="Pfam" id="PF10099">
    <property type="entry name" value="RskA_C"/>
    <property type="match status" value="1"/>
</dbReference>
<evidence type="ECO:0000256" key="3">
    <source>
        <dbReference type="ARBA" id="ARBA00022475"/>
    </source>
</evidence>
<evidence type="ECO:0000259" key="9">
    <source>
        <dbReference type="Pfam" id="PF10099"/>
    </source>
</evidence>
<evidence type="ECO:0000313" key="10">
    <source>
        <dbReference type="EMBL" id="ANE43201.1"/>
    </source>
</evidence>
<dbReference type="GO" id="GO:0006417">
    <property type="term" value="P:regulation of translation"/>
    <property type="evidence" value="ECO:0007669"/>
    <property type="project" value="TreeGrafter"/>
</dbReference>
<keyword evidence="6" id="KW-0472">Membrane</keyword>
<dbReference type="InterPro" id="IPR018764">
    <property type="entry name" value="RskA_C"/>
</dbReference>
<dbReference type="InterPro" id="IPR041916">
    <property type="entry name" value="Anti_sigma_zinc_sf"/>
</dbReference>